<keyword evidence="2 3" id="KW-0694">RNA-binding</keyword>
<dbReference type="Pfam" id="PF00076">
    <property type="entry name" value="RRM_1"/>
    <property type="match status" value="1"/>
</dbReference>
<dbReference type="EMBL" id="PJQM01000978">
    <property type="protein sequence ID" value="RCI03549.1"/>
    <property type="molecule type" value="Genomic_DNA"/>
</dbReference>
<feature type="domain" description="RRM" evidence="4">
    <location>
        <begin position="220"/>
        <end position="297"/>
    </location>
</feature>
<evidence type="ECO:0000256" key="2">
    <source>
        <dbReference type="ARBA" id="ARBA00022884"/>
    </source>
</evidence>
<organism evidence="5 6">
    <name type="scientific">Rhizopus stolonifer</name>
    <name type="common">Rhizopus nigricans</name>
    <dbReference type="NCBI Taxonomy" id="4846"/>
    <lineage>
        <taxon>Eukaryota</taxon>
        <taxon>Fungi</taxon>
        <taxon>Fungi incertae sedis</taxon>
        <taxon>Mucoromycota</taxon>
        <taxon>Mucoromycotina</taxon>
        <taxon>Mucoromycetes</taxon>
        <taxon>Mucorales</taxon>
        <taxon>Mucorineae</taxon>
        <taxon>Rhizopodaceae</taxon>
        <taxon>Rhizopus</taxon>
    </lineage>
</organism>
<dbReference type="CDD" id="cd12245">
    <property type="entry name" value="RRM_scw1_like"/>
    <property type="match status" value="1"/>
</dbReference>
<keyword evidence="6" id="KW-1185">Reference proteome</keyword>
<dbReference type="SMART" id="SM00360">
    <property type="entry name" value="RRM"/>
    <property type="match status" value="2"/>
</dbReference>
<dbReference type="OrthoDB" id="431169at2759"/>
<dbReference type="GO" id="GO:0003723">
    <property type="term" value="F:RNA binding"/>
    <property type="evidence" value="ECO:0007669"/>
    <property type="project" value="UniProtKB-UniRule"/>
</dbReference>
<evidence type="ECO:0000256" key="3">
    <source>
        <dbReference type="PROSITE-ProRule" id="PRU00176"/>
    </source>
</evidence>
<dbReference type="Gene3D" id="3.30.70.330">
    <property type="match status" value="2"/>
</dbReference>
<dbReference type="PANTHER" id="PTHR10501">
    <property type="entry name" value="U1 SMALL NUCLEAR RIBONUCLEOPROTEIN A/U2 SMALL NUCLEAR RIBONUCLEOPROTEIN B"/>
    <property type="match status" value="1"/>
</dbReference>
<dbReference type="FunFam" id="3.30.70.330:FF:000089">
    <property type="entry name" value="RNA binding protein"/>
    <property type="match status" value="1"/>
</dbReference>
<dbReference type="InterPro" id="IPR000504">
    <property type="entry name" value="RRM_dom"/>
</dbReference>
<evidence type="ECO:0000259" key="4">
    <source>
        <dbReference type="PROSITE" id="PS50102"/>
    </source>
</evidence>
<reference evidence="5 6" key="1">
    <citation type="journal article" date="2018" name="G3 (Bethesda)">
        <title>Phylogenetic and Phylogenomic Definition of Rhizopus Species.</title>
        <authorList>
            <person name="Gryganskyi A.P."/>
            <person name="Golan J."/>
            <person name="Dolatabadi S."/>
            <person name="Mondo S."/>
            <person name="Robb S."/>
            <person name="Idnurm A."/>
            <person name="Muszewska A."/>
            <person name="Steczkiewicz K."/>
            <person name="Masonjones S."/>
            <person name="Liao H.L."/>
            <person name="Gajdeczka M.T."/>
            <person name="Anike F."/>
            <person name="Vuek A."/>
            <person name="Anishchenko I.M."/>
            <person name="Voigt K."/>
            <person name="de Hoog G.S."/>
            <person name="Smith M.E."/>
            <person name="Heitman J."/>
            <person name="Vilgalys R."/>
            <person name="Stajich J.E."/>
        </authorList>
    </citation>
    <scope>NUCLEOTIDE SEQUENCE [LARGE SCALE GENOMIC DNA]</scope>
    <source>
        <strain evidence="5 6">LSU 92-RS-03</strain>
    </source>
</reference>
<protein>
    <submittedName>
        <fullName evidence="5">Cell cycle RNA binding protein whi3</fullName>
    </submittedName>
</protein>
<feature type="domain" description="RRM" evidence="4">
    <location>
        <begin position="36"/>
        <end position="107"/>
    </location>
</feature>
<comment type="caution">
    <text evidence="5">The sequence shown here is derived from an EMBL/GenBank/DDBJ whole genome shotgun (WGS) entry which is preliminary data.</text>
</comment>
<evidence type="ECO:0000313" key="6">
    <source>
        <dbReference type="Proteomes" id="UP000253551"/>
    </source>
</evidence>
<accession>A0A367KN12</accession>
<dbReference type="InterPro" id="IPR012677">
    <property type="entry name" value="Nucleotide-bd_a/b_plait_sf"/>
</dbReference>
<keyword evidence="1" id="KW-0597">Phosphoprotein</keyword>
<dbReference type="STRING" id="4846.A0A367KN12"/>
<gene>
    <name evidence="5" type="primary">WHI3</name>
    <name evidence="5" type="ORF">CU098_008608</name>
</gene>
<dbReference type="SUPFAM" id="SSF54928">
    <property type="entry name" value="RNA-binding domain, RBD"/>
    <property type="match status" value="2"/>
</dbReference>
<dbReference type="AlphaFoldDB" id="A0A367KN12"/>
<dbReference type="InterPro" id="IPR035979">
    <property type="entry name" value="RBD_domain_sf"/>
</dbReference>
<dbReference type="PROSITE" id="PS50102">
    <property type="entry name" value="RRM"/>
    <property type="match status" value="2"/>
</dbReference>
<dbReference type="Proteomes" id="UP000253551">
    <property type="component" value="Unassembled WGS sequence"/>
</dbReference>
<sequence length="308" mass="33956">MSQTSLPLTHLNTSFYKKNGLINNEGEQSPVREEISTLFVVGFPEDMQEREFQNMFVFSSGFEAATLKIGFVKFRTRKDALEAKDILNGRRVDTEKGNSLKAEMAKKNLHTKKLAEEAKLNTYEAFYSVPPPLMSPQYTDDLFGFHSRLSSATLSPPLRPTSSTGLMTDLSRFIHTSQSTPPKSISPPPIGILSPNHSYRSLGGMLVGSTNPADQNPPCNTLYVGNLPPNASEEELKQLFSVCPGYRRMSFKAKTNGPMCFVEFEDAIHAAQALQDLHGNMLSNSVKGGIRLSFSKNPLGVRQGIMGS</sequence>
<name>A0A367KN12_RHIST</name>
<proteinExistence type="predicted"/>
<evidence type="ECO:0000313" key="5">
    <source>
        <dbReference type="EMBL" id="RCI03549.1"/>
    </source>
</evidence>
<evidence type="ECO:0000256" key="1">
    <source>
        <dbReference type="ARBA" id="ARBA00022553"/>
    </source>
</evidence>